<reference evidence="7 8" key="1">
    <citation type="submission" date="2018-01" db="EMBL/GenBank/DDBJ databases">
        <title>Complete and assembled Genome of Pantoea gaviniae DSM22758T.</title>
        <authorList>
            <person name="Stevens M.J.A."/>
            <person name="Zurfluh K."/>
            <person name="Stephan R."/>
        </authorList>
    </citation>
    <scope>NUCLEOTIDE SEQUENCE [LARGE SCALE GENOMIC DNA]</scope>
    <source>
        <strain evidence="7 8">DSM 22758</strain>
    </source>
</reference>
<dbReference type="GO" id="GO:0006537">
    <property type="term" value="P:glutamate biosynthetic process"/>
    <property type="evidence" value="ECO:0007669"/>
    <property type="project" value="TreeGrafter"/>
</dbReference>
<feature type="binding site" evidence="6">
    <location>
        <position position="166"/>
    </location>
    <ligand>
        <name>substrate</name>
    </ligand>
</feature>
<evidence type="ECO:0000256" key="4">
    <source>
        <dbReference type="ARBA" id="ARBA00022801"/>
    </source>
</evidence>
<comment type="catalytic activity">
    <reaction evidence="5 6">
        <text>L-glutamine + H2O = L-glutamate + NH4(+)</text>
        <dbReference type="Rhea" id="RHEA:15889"/>
        <dbReference type="ChEBI" id="CHEBI:15377"/>
        <dbReference type="ChEBI" id="CHEBI:28938"/>
        <dbReference type="ChEBI" id="CHEBI:29985"/>
        <dbReference type="ChEBI" id="CHEBI:58359"/>
        <dbReference type="EC" id="3.5.1.2"/>
    </reaction>
</comment>
<dbReference type="PANTHER" id="PTHR12544">
    <property type="entry name" value="GLUTAMINASE"/>
    <property type="match status" value="1"/>
</dbReference>
<dbReference type="HAMAP" id="MF_00313">
    <property type="entry name" value="Glutaminase"/>
    <property type="match status" value="1"/>
</dbReference>
<dbReference type="Proteomes" id="UP000238365">
    <property type="component" value="Chromosome"/>
</dbReference>
<keyword evidence="8" id="KW-1185">Reference proteome</keyword>
<feature type="binding site" evidence="6">
    <location>
        <position position="210"/>
    </location>
    <ligand>
        <name>substrate</name>
    </ligand>
</feature>
<dbReference type="NCBIfam" id="NF002132">
    <property type="entry name" value="PRK00971.1-1"/>
    <property type="match status" value="1"/>
</dbReference>
<proteinExistence type="inferred from homology"/>
<evidence type="ECO:0000256" key="2">
    <source>
        <dbReference type="ARBA" id="ARBA00011881"/>
    </source>
</evidence>
<dbReference type="EC" id="3.5.1.2" evidence="3 6"/>
<evidence type="ECO:0000256" key="5">
    <source>
        <dbReference type="ARBA" id="ARBA00049534"/>
    </source>
</evidence>
<dbReference type="GO" id="GO:0004359">
    <property type="term" value="F:glutaminase activity"/>
    <property type="evidence" value="ECO:0007669"/>
    <property type="project" value="UniProtKB-UniRule"/>
</dbReference>
<dbReference type="Gene3D" id="3.40.710.10">
    <property type="entry name" value="DD-peptidase/beta-lactamase superfamily"/>
    <property type="match status" value="1"/>
</dbReference>
<dbReference type="EMBL" id="CP026377">
    <property type="protein sequence ID" value="AUX93419.1"/>
    <property type="molecule type" value="Genomic_DNA"/>
</dbReference>
<dbReference type="NCBIfam" id="NF002133">
    <property type="entry name" value="PRK00971.1-2"/>
    <property type="match status" value="1"/>
</dbReference>
<dbReference type="PANTHER" id="PTHR12544:SF29">
    <property type="entry name" value="GLUTAMINASE"/>
    <property type="match status" value="1"/>
</dbReference>
<feature type="binding site" evidence="6">
    <location>
        <position position="217"/>
    </location>
    <ligand>
        <name>substrate</name>
    </ligand>
</feature>
<feature type="binding site" evidence="6">
    <location>
        <position position="293"/>
    </location>
    <ligand>
        <name>substrate</name>
    </ligand>
</feature>
<evidence type="ECO:0000256" key="6">
    <source>
        <dbReference type="HAMAP-Rule" id="MF_00313"/>
    </source>
</evidence>
<dbReference type="Pfam" id="PF04960">
    <property type="entry name" value="Glutaminase"/>
    <property type="match status" value="1"/>
</dbReference>
<dbReference type="InterPro" id="IPR015868">
    <property type="entry name" value="Glutaminase"/>
</dbReference>
<dbReference type="NCBIfam" id="TIGR03814">
    <property type="entry name" value="Gln_ase"/>
    <property type="match status" value="1"/>
</dbReference>
<dbReference type="AlphaFoldDB" id="A0A2L0IG05"/>
<dbReference type="FunFam" id="3.40.710.10:FF:000005">
    <property type="entry name" value="Glutaminase"/>
    <property type="match status" value="1"/>
</dbReference>
<comment type="subunit">
    <text evidence="2 6">Homotetramer.</text>
</comment>
<dbReference type="KEGG" id="pgz:C2E15_10235"/>
<name>A0A2L0IG05_9GAMM</name>
<protein>
    <recommendedName>
        <fullName evidence="3 6">Glutaminase</fullName>
        <ecNumber evidence="3 6">3.5.1.2</ecNumber>
    </recommendedName>
</protein>
<keyword evidence="4 6" id="KW-0378">Hydrolase</keyword>
<evidence type="ECO:0000313" key="7">
    <source>
        <dbReference type="EMBL" id="AUX93419.1"/>
    </source>
</evidence>
<keyword evidence="6" id="KW-0007">Acetylation</keyword>
<comment type="similarity">
    <text evidence="1 6">Belongs to the glutaminase family.</text>
</comment>
<accession>A0A2L0IG05</accession>
<feature type="binding site" evidence="6">
    <location>
        <position position="241"/>
    </location>
    <ligand>
        <name>substrate</name>
    </ligand>
</feature>
<organism evidence="7 8">
    <name type="scientific">Mixta gaviniae</name>
    <dbReference type="NCBI Taxonomy" id="665914"/>
    <lineage>
        <taxon>Bacteria</taxon>
        <taxon>Pseudomonadati</taxon>
        <taxon>Pseudomonadota</taxon>
        <taxon>Gammaproteobacteria</taxon>
        <taxon>Enterobacterales</taxon>
        <taxon>Erwiniaceae</taxon>
        <taxon>Mixta</taxon>
    </lineage>
</organism>
<evidence type="ECO:0000313" key="8">
    <source>
        <dbReference type="Proteomes" id="UP000238365"/>
    </source>
</evidence>
<evidence type="ECO:0000256" key="3">
    <source>
        <dbReference type="ARBA" id="ARBA00012918"/>
    </source>
</evidence>
<gene>
    <name evidence="6" type="primary">glsA</name>
    <name evidence="7" type="ORF">C2E15_10235</name>
</gene>
<dbReference type="OrthoDB" id="9788822at2"/>
<feature type="binding site" evidence="6">
    <location>
        <position position="311"/>
    </location>
    <ligand>
        <name>substrate</name>
    </ligand>
</feature>
<sequence length="357" mass="38881">MPAAAAPSVPAARFSPFPSVTPRFFLLAVDEATTTPDHAAPLAHVTERSAVAELSNALLEEILHQVRPLTRQGKVADYIPALAQVEPDALGIAVLTHDGALYQAGDAEQRFSIQSISKVLSLTLAQTRYQEQEIWQRVGKEPSGQPFNSLVQLELERGKPRNPFINAGALVICDMLETRLTAPRQRMLEVVRQLCGEPSINYDRHVARSEFEHSARNAAIAWLMKSFGNFENDVPTVLQTYFHYCALSMSCVELARCFFYLANQGRPFGEAPPVLTVRQTRQVNALLITSGMYDGAGEFAWRVGMPAKSGVGGGIIAVIPGKMTLAVWSPGLDASGNSLAGTAALERLSERLGYSIF</sequence>
<feature type="binding site" evidence="6">
    <location>
        <position position="115"/>
    </location>
    <ligand>
        <name>substrate</name>
    </ligand>
</feature>
<dbReference type="InterPro" id="IPR012338">
    <property type="entry name" value="Beta-lactam/transpept-like"/>
</dbReference>
<dbReference type="SUPFAM" id="SSF56601">
    <property type="entry name" value="beta-lactamase/transpeptidase-like"/>
    <property type="match status" value="1"/>
</dbReference>
<dbReference type="GO" id="GO:0006543">
    <property type="term" value="P:L-glutamine catabolic process"/>
    <property type="evidence" value="ECO:0007669"/>
    <property type="project" value="TreeGrafter"/>
</dbReference>
<evidence type="ECO:0000256" key="1">
    <source>
        <dbReference type="ARBA" id="ARBA00011076"/>
    </source>
</evidence>